<dbReference type="RefSeq" id="WP_159461865.1">
    <property type="nucleotide sequence ID" value="NZ_FYEZ01000001.1"/>
</dbReference>
<name>A0A212TE07_9MICO</name>
<sequence length="45" mass="4675">MTGRPDDQHPGHAPPSGEQPLAASATAAADLGQLDDFARFLGQQM</sequence>
<evidence type="ECO:0000313" key="2">
    <source>
        <dbReference type="EMBL" id="SNC64056.1"/>
    </source>
</evidence>
<dbReference type="Proteomes" id="UP000198122">
    <property type="component" value="Unassembled WGS sequence"/>
</dbReference>
<dbReference type="AlphaFoldDB" id="A0A212TE07"/>
<feature type="region of interest" description="Disordered" evidence="1">
    <location>
        <begin position="1"/>
        <end position="23"/>
    </location>
</feature>
<reference evidence="2 3" key="1">
    <citation type="submission" date="2017-06" db="EMBL/GenBank/DDBJ databases">
        <authorList>
            <person name="Kim H.J."/>
            <person name="Triplett B.A."/>
        </authorList>
    </citation>
    <scope>NUCLEOTIDE SEQUENCE [LARGE SCALE GENOMIC DNA]</scope>
    <source>
        <strain evidence="2 3">DSM 22179</strain>
    </source>
</reference>
<proteinExistence type="predicted"/>
<keyword evidence="3" id="KW-1185">Reference proteome</keyword>
<protein>
    <submittedName>
        <fullName evidence="2">Uncharacterized protein</fullName>
    </submittedName>
</protein>
<accession>A0A212TE07</accession>
<feature type="compositionally biased region" description="Basic and acidic residues" evidence="1">
    <location>
        <begin position="1"/>
        <end position="10"/>
    </location>
</feature>
<gene>
    <name evidence="2" type="ORF">SAMN05445756_1034</name>
</gene>
<dbReference type="EMBL" id="FYEZ01000001">
    <property type="protein sequence ID" value="SNC64056.1"/>
    <property type="molecule type" value="Genomic_DNA"/>
</dbReference>
<organism evidence="2 3">
    <name type="scientific">Kytococcus aerolatus</name>
    <dbReference type="NCBI Taxonomy" id="592308"/>
    <lineage>
        <taxon>Bacteria</taxon>
        <taxon>Bacillati</taxon>
        <taxon>Actinomycetota</taxon>
        <taxon>Actinomycetes</taxon>
        <taxon>Micrococcales</taxon>
        <taxon>Kytococcaceae</taxon>
        <taxon>Kytococcus</taxon>
    </lineage>
</organism>
<evidence type="ECO:0000256" key="1">
    <source>
        <dbReference type="SAM" id="MobiDB-lite"/>
    </source>
</evidence>
<evidence type="ECO:0000313" key="3">
    <source>
        <dbReference type="Proteomes" id="UP000198122"/>
    </source>
</evidence>